<feature type="transmembrane region" description="Helical" evidence="1">
    <location>
        <begin position="30"/>
        <end position="48"/>
    </location>
</feature>
<dbReference type="Pfam" id="PF19851">
    <property type="entry name" value="DUF6326"/>
    <property type="match status" value="1"/>
</dbReference>
<comment type="caution">
    <text evidence="2">The sequence shown here is derived from an EMBL/GenBank/DDBJ whole genome shotgun (WGS) entry which is preliminary data.</text>
</comment>
<dbReference type="InterPro" id="IPR046289">
    <property type="entry name" value="DUF6326"/>
</dbReference>
<keyword evidence="1" id="KW-1133">Transmembrane helix</keyword>
<organism evidence="2 3">
    <name type="scientific">Geodermatophilus tzadiensis</name>
    <dbReference type="NCBI Taxonomy" id="1137988"/>
    <lineage>
        <taxon>Bacteria</taxon>
        <taxon>Bacillati</taxon>
        <taxon>Actinomycetota</taxon>
        <taxon>Actinomycetes</taxon>
        <taxon>Geodermatophilales</taxon>
        <taxon>Geodermatophilaceae</taxon>
        <taxon>Geodermatophilus</taxon>
    </lineage>
</organism>
<feature type="transmembrane region" description="Helical" evidence="1">
    <location>
        <begin position="123"/>
        <end position="141"/>
    </location>
</feature>
<feature type="transmembrane region" description="Helical" evidence="1">
    <location>
        <begin position="68"/>
        <end position="88"/>
    </location>
</feature>
<dbReference type="Proteomes" id="UP000239210">
    <property type="component" value="Unassembled WGS sequence"/>
</dbReference>
<dbReference type="OrthoDB" id="1551186at2"/>
<reference evidence="2 3" key="1">
    <citation type="submission" date="2018-03" db="EMBL/GenBank/DDBJ databases">
        <title>Genomic Encyclopedia of Archaeal and Bacterial Type Strains, Phase II (KMG-II): from individual species to whole genera.</title>
        <authorList>
            <person name="Goeker M."/>
        </authorList>
    </citation>
    <scope>NUCLEOTIDE SEQUENCE [LARGE SCALE GENOMIC DNA]</scope>
    <source>
        <strain evidence="2 3">DSM 45416</strain>
    </source>
</reference>
<gene>
    <name evidence="2" type="ORF">LY71_109174</name>
</gene>
<dbReference type="EMBL" id="PVTG01000009">
    <property type="protein sequence ID" value="PRY48537.1"/>
    <property type="molecule type" value="Genomic_DNA"/>
</dbReference>
<dbReference type="AlphaFoldDB" id="A0A2T0TSA7"/>
<accession>A0A2T0TSA7</accession>
<evidence type="ECO:0000313" key="3">
    <source>
        <dbReference type="Proteomes" id="UP000239210"/>
    </source>
</evidence>
<keyword evidence="3" id="KW-1185">Reference proteome</keyword>
<keyword evidence="1" id="KW-0472">Membrane</keyword>
<protein>
    <submittedName>
        <fullName evidence="2">Uncharacterized protein</fullName>
    </submittedName>
</protein>
<name>A0A2T0TSA7_9ACTN</name>
<proteinExistence type="predicted"/>
<keyword evidence="1" id="KW-0812">Transmembrane</keyword>
<feature type="transmembrane region" description="Helical" evidence="1">
    <location>
        <begin position="100"/>
        <end position="117"/>
    </location>
</feature>
<sequence length="172" mass="19178">MRAPQSHTTLESSPSRGTLEDLRMPVRAKLAAAWTSLMFLYIYVDYFQLFKPGYVDDILVGRVAQYDISQTFVVIGITIVAIPSLMVLLSTTLPARVDRATNLVVATLYIPVSVYNAEGESWTWFYGLTIGLEVLLLAFILRNAWTWPRRTASPATLATGLDDEPHVTPQQA</sequence>
<evidence type="ECO:0000313" key="2">
    <source>
        <dbReference type="EMBL" id="PRY48537.1"/>
    </source>
</evidence>
<evidence type="ECO:0000256" key="1">
    <source>
        <dbReference type="SAM" id="Phobius"/>
    </source>
</evidence>